<sequence length="645" mass="72827">MKILWSPSEQQIEQSNIKRFMDYLSHEYGLHFNNYQELWQWSVKDIAKFWDIFLHYSGIQFTGQYKEVVSGKMPHAKWFDGIQLNYAEHIFSFVTDTRPAILFQSETSSQRAISWAELQQKTASFAEYLRSIGVQKGDTICAYLPNIPEAVIAFLATASIGAIWSSASPDFGGGSVLERFGQIAPKVLVAVNSYSYGGKIFDRSAVVANLQENLPSLEQTILIDYMSIGNTLPNTIDWNTTVANCNSVLTFEPLSFDFPLYILYSSGTTGIPKPIVHGHGGILLEHKKYLLFHNDVRENENYFWFSTTGWMMWNFSISVLFSGATLVLYDGSPGYPNMETLWELVAETPVHHFGTSAAFIHACMKEQVRPRVNYTFEHLRSIGSTGSPLSPEGFDWIYDQVNPELWLASISGGTDVCTAFVGGNPISPVYEGEIQCIGLGVDLQSWDENGAPLHEEIGEMVITQPTPSMPVFFWNDPDFERYRASYFEEYPNYWRHGDWVKLTSTGGLVIAGRSDATLNRGGIRIGTAEIYRAVEALDFVKDSLIIHLEDTDFMPLFVVTNDGNKLNDAQKQQIKKVLRDTYSPRHVPDQIIEVSEIPYTISGKKLELPVKKLIQGKPFEKAVNIGAVRNPESLEFFRNFQKNSV</sequence>
<evidence type="ECO:0000259" key="5">
    <source>
        <dbReference type="Pfam" id="PF00501"/>
    </source>
</evidence>
<dbReference type="InterPro" id="IPR020845">
    <property type="entry name" value="AMP-binding_CS"/>
</dbReference>
<dbReference type="RefSeq" id="WP_283343467.1">
    <property type="nucleotide sequence ID" value="NZ_JASHIF010000002.1"/>
</dbReference>
<feature type="domain" description="AMP-dependent synthetase/ligase" evidence="5">
    <location>
        <begin position="98"/>
        <end position="466"/>
    </location>
</feature>
<dbReference type="InterPro" id="IPR032387">
    <property type="entry name" value="ACAS_N"/>
</dbReference>
<dbReference type="SUPFAM" id="SSF56801">
    <property type="entry name" value="Acetyl-CoA synthetase-like"/>
    <property type="match status" value="1"/>
</dbReference>
<evidence type="ECO:0000313" key="8">
    <source>
        <dbReference type="Proteomes" id="UP001236507"/>
    </source>
</evidence>
<dbReference type="Proteomes" id="UP001236507">
    <property type="component" value="Unassembled WGS sequence"/>
</dbReference>
<dbReference type="NCBIfam" id="TIGR01217">
    <property type="entry name" value="ac_ac_CoA_syn"/>
    <property type="match status" value="1"/>
</dbReference>
<protein>
    <submittedName>
        <fullName evidence="7">Acetoacetate--CoA ligase</fullName>
        <ecNumber evidence="7">6.2.1.16</ecNumber>
    </submittedName>
</protein>
<dbReference type="InterPro" id="IPR000873">
    <property type="entry name" value="AMP-dep_synth/lig_dom"/>
</dbReference>
<feature type="domain" description="Acetyl-coenzyme A synthetase N-terminal" evidence="6">
    <location>
        <begin position="35"/>
        <end position="89"/>
    </location>
</feature>
<comment type="caution">
    <text evidence="7">The sequence shown here is derived from an EMBL/GenBank/DDBJ whole genome shotgun (WGS) entry which is preliminary data.</text>
</comment>
<evidence type="ECO:0000256" key="2">
    <source>
        <dbReference type="ARBA" id="ARBA00022598"/>
    </source>
</evidence>
<dbReference type="InterPro" id="IPR042099">
    <property type="entry name" value="ANL_N_sf"/>
</dbReference>
<evidence type="ECO:0000256" key="1">
    <source>
        <dbReference type="ARBA" id="ARBA00006432"/>
    </source>
</evidence>
<keyword evidence="2 7" id="KW-0436">Ligase</keyword>
<dbReference type="NCBIfam" id="NF002937">
    <property type="entry name" value="PRK03584.1"/>
    <property type="match status" value="1"/>
</dbReference>
<dbReference type="InterPro" id="IPR005914">
    <property type="entry name" value="Acac_CoA_synth"/>
</dbReference>
<gene>
    <name evidence="7" type="ORF">QM524_03255</name>
</gene>
<dbReference type="InterPro" id="IPR045851">
    <property type="entry name" value="AMP-bd_C_sf"/>
</dbReference>
<evidence type="ECO:0000259" key="6">
    <source>
        <dbReference type="Pfam" id="PF16177"/>
    </source>
</evidence>
<proteinExistence type="inferred from homology"/>
<dbReference type="PANTHER" id="PTHR42921:SF1">
    <property type="entry name" value="ACETOACETYL-COA SYNTHETASE"/>
    <property type="match status" value="1"/>
</dbReference>
<dbReference type="PANTHER" id="PTHR42921">
    <property type="entry name" value="ACETOACETYL-COA SYNTHETASE"/>
    <property type="match status" value="1"/>
</dbReference>
<keyword evidence="4" id="KW-0067">ATP-binding</keyword>
<dbReference type="Pfam" id="PF00501">
    <property type="entry name" value="AMP-binding"/>
    <property type="match status" value="1"/>
</dbReference>
<keyword evidence="8" id="KW-1185">Reference proteome</keyword>
<reference evidence="7 8" key="1">
    <citation type="submission" date="2023-05" db="EMBL/GenBank/DDBJ databases">
        <title>Novel species of genus Flectobacillus isolated from stream in China.</title>
        <authorList>
            <person name="Lu H."/>
        </authorList>
    </citation>
    <scope>NUCLEOTIDE SEQUENCE [LARGE SCALE GENOMIC DNA]</scope>
    <source>
        <strain evidence="7 8">KCTC 42575</strain>
    </source>
</reference>
<dbReference type="EC" id="6.2.1.16" evidence="7"/>
<organism evidence="7 8">
    <name type="scientific">Flectobacillus roseus</name>
    <dbReference type="NCBI Taxonomy" id="502259"/>
    <lineage>
        <taxon>Bacteria</taxon>
        <taxon>Pseudomonadati</taxon>
        <taxon>Bacteroidota</taxon>
        <taxon>Cytophagia</taxon>
        <taxon>Cytophagales</taxon>
        <taxon>Flectobacillaceae</taxon>
        <taxon>Flectobacillus</taxon>
    </lineage>
</organism>
<dbReference type="Pfam" id="PF16177">
    <property type="entry name" value="ACAS_N"/>
    <property type="match status" value="1"/>
</dbReference>
<comment type="similarity">
    <text evidence="1">Belongs to the ATP-dependent AMP-binding enzyme family.</text>
</comment>
<dbReference type="GO" id="GO:0030729">
    <property type="term" value="F:acetoacetate-CoA ligase activity"/>
    <property type="evidence" value="ECO:0007669"/>
    <property type="project" value="UniProtKB-EC"/>
</dbReference>
<dbReference type="EMBL" id="JASHIF010000002">
    <property type="protein sequence ID" value="MDI9858221.1"/>
    <property type="molecule type" value="Genomic_DNA"/>
</dbReference>
<name>A0ABT6Y4L4_9BACT</name>
<evidence type="ECO:0000313" key="7">
    <source>
        <dbReference type="EMBL" id="MDI9858221.1"/>
    </source>
</evidence>
<dbReference type="Gene3D" id="3.40.50.12780">
    <property type="entry name" value="N-terminal domain of ligase-like"/>
    <property type="match status" value="1"/>
</dbReference>
<evidence type="ECO:0000256" key="3">
    <source>
        <dbReference type="ARBA" id="ARBA00022741"/>
    </source>
</evidence>
<evidence type="ECO:0000256" key="4">
    <source>
        <dbReference type="ARBA" id="ARBA00022840"/>
    </source>
</evidence>
<keyword evidence="3" id="KW-0547">Nucleotide-binding</keyword>
<dbReference type="Gene3D" id="3.30.300.30">
    <property type="match status" value="1"/>
</dbReference>
<dbReference type="PROSITE" id="PS00455">
    <property type="entry name" value="AMP_BINDING"/>
    <property type="match status" value="1"/>
</dbReference>
<accession>A0ABT6Y4L4</accession>